<protein>
    <submittedName>
        <fullName evidence="2">Uncharacterized protein</fullName>
    </submittedName>
</protein>
<evidence type="ECO:0000313" key="3">
    <source>
        <dbReference type="Proteomes" id="UP000595374"/>
    </source>
</evidence>
<evidence type="ECO:0000256" key="1">
    <source>
        <dbReference type="SAM" id="Phobius"/>
    </source>
</evidence>
<feature type="transmembrane region" description="Helical" evidence="1">
    <location>
        <begin position="34"/>
        <end position="52"/>
    </location>
</feature>
<reference evidence="2 3" key="1">
    <citation type="submission" date="2020-12" db="EMBL/GenBank/DDBJ databases">
        <title>FDA dAtabase for Regulatory Grade micrObial Sequences (FDA-ARGOS): Supporting development and validation of Infectious Disease Dx tests.</title>
        <authorList>
            <person name="Sproer C."/>
            <person name="Gronow S."/>
            <person name="Severitt S."/>
            <person name="Schroder I."/>
            <person name="Tallon L."/>
            <person name="Sadzewicz L."/>
            <person name="Zhao X."/>
            <person name="Boylan J."/>
            <person name="Ott S."/>
            <person name="Bowen H."/>
            <person name="Vavikolanu K."/>
            <person name="Mehta A."/>
            <person name="Aluvathingal J."/>
            <person name="Nadendla S."/>
            <person name="Lowell S."/>
            <person name="Myers T."/>
            <person name="Yan Y."/>
            <person name="Sichtig H."/>
        </authorList>
    </citation>
    <scope>NUCLEOTIDE SEQUENCE [LARGE SCALE GENOMIC DNA]</scope>
    <source>
        <strain evidence="2 3">FDAARGOS_990</strain>
    </source>
</reference>
<gene>
    <name evidence="2" type="ORF">I6H47_02930</name>
</gene>
<evidence type="ECO:0000313" key="2">
    <source>
        <dbReference type="EMBL" id="QQB14945.1"/>
    </source>
</evidence>
<dbReference type="AlphaFoldDB" id="A0A7T4DJ19"/>
<organism evidence="2 3">
    <name type="scientific">Brevibacterium casei</name>
    <dbReference type="NCBI Taxonomy" id="33889"/>
    <lineage>
        <taxon>Bacteria</taxon>
        <taxon>Bacillati</taxon>
        <taxon>Actinomycetota</taxon>
        <taxon>Actinomycetes</taxon>
        <taxon>Micrococcales</taxon>
        <taxon>Brevibacteriaceae</taxon>
        <taxon>Brevibacterium</taxon>
    </lineage>
</organism>
<feature type="transmembrane region" description="Helical" evidence="1">
    <location>
        <begin position="64"/>
        <end position="84"/>
    </location>
</feature>
<feature type="transmembrane region" description="Helical" evidence="1">
    <location>
        <begin position="104"/>
        <end position="125"/>
    </location>
</feature>
<accession>A0A7T4DJ19</accession>
<sequence>MSAALVSTIVTTLVLAYAAWTALAAARRAQSRRQLLAGLLPAVAFVLLIRLIGAFGGWTDAALWVWLAVMVACVWAAFRAASVWPDLPWSAADPKVARGEMPRLIIGAAFAAAIAGALVLPGLFLG</sequence>
<proteinExistence type="predicted"/>
<keyword evidence="1" id="KW-0472">Membrane</keyword>
<name>A0A7T4DJ19_9MICO</name>
<dbReference type="Proteomes" id="UP000595374">
    <property type="component" value="Chromosome"/>
</dbReference>
<keyword evidence="1" id="KW-1133">Transmembrane helix</keyword>
<dbReference type="EMBL" id="CP065989">
    <property type="protein sequence ID" value="QQB14945.1"/>
    <property type="molecule type" value="Genomic_DNA"/>
</dbReference>
<keyword evidence="1" id="KW-0812">Transmembrane</keyword>
<dbReference type="RefSeq" id="WP_198499980.1">
    <property type="nucleotide sequence ID" value="NZ_CP065989.1"/>
</dbReference>